<organism evidence="2 3">
    <name type="scientific">Merismopedia glauca CCAP 1448/3</name>
    <dbReference type="NCBI Taxonomy" id="1296344"/>
    <lineage>
        <taxon>Bacteria</taxon>
        <taxon>Bacillati</taxon>
        <taxon>Cyanobacteriota</taxon>
        <taxon>Cyanophyceae</taxon>
        <taxon>Synechococcales</taxon>
        <taxon>Merismopediaceae</taxon>
        <taxon>Merismopedia</taxon>
    </lineage>
</organism>
<accession>A0A2T1BY25</accession>
<name>A0A2T1BY25_9CYAN</name>
<keyword evidence="3" id="KW-1185">Reference proteome</keyword>
<dbReference type="InterPro" id="IPR025296">
    <property type="entry name" value="DUF4158"/>
</dbReference>
<protein>
    <recommendedName>
        <fullName evidence="1">DUF4158 domain-containing protein</fullName>
    </recommendedName>
</protein>
<dbReference type="AlphaFoldDB" id="A0A2T1BY25"/>
<dbReference type="EMBL" id="PVWJ01000156">
    <property type="protein sequence ID" value="PSB00827.1"/>
    <property type="molecule type" value="Genomic_DNA"/>
</dbReference>
<evidence type="ECO:0000313" key="2">
    <source>
        <dbReference type="EMBL" id="PSB00827.1"/>
    </source>
</evidence>
<feature type="domain" description="DUF4158" evidence="1">
    <location>
        <begin position="5"/>
        <end position="170"/>
    </location>
</feature>
<reference evidence="2 3" key="2">
    <citation type="submission" date="2018-03" db="EMBL/GenBank/DDBJ databases">
        <title>The ancient ancestry and fast evolution of plastids.</title>
        <authorList>
            <person name="Moore K.R."/>
            <person name="Magnabosco C."/>
            <person name="Momper L."/>
            <person name="Gold D.A."/>
            <person name="Bosak T."/>
            <person name="Fournier G.P."/>
        </authorList>
    </citation>
    <scope>NUCLEOTIDE SEQUENCE [LARGE SCALE GENOMIC DNA]</scope>
    <source>
        <strain evidence="2 3">CCAP 1448/3</strain>
    </source>
</reference>
<comment type="caution">
    <text evidence="2">The sequence shown here is derived from an EMBL/GenBank/DDBJ whole genome shotgun (WGS) entry which is preliminary data.</text>
</comment>
<proteinExistence type="predicted"/>
<sequence>MPGQFLTKAERELLSSWTTHPTEDNTITFFTLSSPELSIVKKRSGELNRLVFAIQLGALRYLGFVPDDLGKTPSIIVEYVVSQLNLNPKGLSTYQQRPSTRTNQLQEIRELLGWRKPTSLDLLLWEKWLLDRAMEHDRPSLLFQLLCEKLLLEKIVRPAVTTLERMVITARSAATTETFSRLQFLLTSSTKVFLDSLLIADKTTGRTPLTWLNREETSNSPNAILNALSKLTFLAEYKIQQWDLSCLNPNRIKFLAQLGKKSSNQALQRANDEKRYPILVAFVYQIFEEVTDETMDLYIHCLGDIDARARRDLKEFHLREAKSTNEKVRLLKELGQIILDEAIKNEEVRGEIFQNISPEALRAAIEDCKRLMRPLDDNHFDFLANRYGYLRRFAPVFFGVFSFTSNLADDPLLKALSLLRELDGENKRKIPSDAPQDFITPKWRNYVFDETGNLVRRYYEMSVLWELRRALRSGDVWLEHSRRYAKE</sequence>
<dbReference type="OrthoDB" id="51846at2"/>
<dbReference type="Proteomes" id="UP000238762">
    <property type="component" value="Unassembled WGS sequence"/>
</dbReference>
<dbReference type="Pfam" id="PF13700">
    <property type="entry name" value="DUF4158"/>
    <property type="match status" value="1"/>
</dbReference>
<dbReference type="RefSeq" id="WP_106291245.1">
    <property type="nucleotide sequence ID" value="NZ_CAWNTC010000195.1"/>
</dbReference>
<reference evidence="2 3" key="1">
    <citation type="submission" date="2018-02" db="EMBL/GenBank/DDBJ databases">
        <authorList>
            <person name="Cohen D.B."/>
            <person name="Kent A.D."/>
        </authorList>
    </citation>
    <scope>NUCLEOTIDE SEQUENCE [LARGE SCALE GENOMIC DNA]</scope>
    <source>
        <strain evidence="2 3">CCAP 1448/3</strain>
    </source>
</reference>
<gene>
    <name evidence="2" type="ORF">C7B64_21525</name>
</gene>
<evidence type="ECO:0000259" key="1">
    <source>
        <dbReference type="Pfam" id="PF13700"/>
    </source>
</evidence>
<evidence type="ECO:0000313" key="3">
    <source>
        <dbReference type="Proteomes" id="UP000238762"/>
    </source>
</evidence>